<feature type="region of interest" description="Disordered" evidence="1">
    <location>
        <begin position="429"/>
        <end position="467"/>
    </location>
</feature>
<organism evidence="2 3">
    <name type="scientific">Massarina eburnea CBS 473.64</name>
    <dbReference type="NCBI Taxonomy" id="1395130"/>
    <lineage>
        <taxon>Eukaryota</taxon>
        <taxon>Fungi</taxon>
        <taxon>Dikarya</taxon>
        <taxon>Ascomycota</taxon>
        <taxon>Pezizomycotina</taxon>
        <taxon>Dothideomycetes</taxon>
        <taxon>Pleosporomycetidae</taxon>
        <taxon>Pleosporales</taxon>
        <taxon>Massarineae</taxon>
        <taxon>Massarinaceae</taxon>
        <taxon>Massarina</taxon>
    </lineage>
</organism>
<sequence>MSPTSQLPINSSLFIATPGAIQAYSRSGQKPLCECATDGIVNARAAKDNSSLIAVADSHLVILHDSARGHDRKYRLNNGEGEPRLLLFSPDSRTLYFTTTLSTAIQAYCIPTGELLPPPQIHPSPPNILTISDDGNILLSASSSPPTIFIQDLRVGGSAAVNVHPTHASSPAVFAAFSSSDEYAVSASTTFVLGFQDGTLCLYRLSTPTRRPSYVDAHLNQGQTFHLQQTKIGSIRRLHKAAMGGITAAEFLPGYKSRVVSIGHDGRCPATCLSVMTSAPMMSRGRRDRAVLIGGDSTHDEPVYRGRETFIAVGTQAGRVMVFNVLGLLVHEVEMNASIVALEWIGDLSAPSVLHNRRNSMPPLFFTERAPSVLDALLDKSNSSSEDEEDGTVKRTRSPTRHVVPRSPIRLDGVRDLFSPELQDHLRMIRKPSDVSNGSPLQIDRTRNPVRRKSFRRPRLATETFKS</sequence>
<accession>A0A6A6S2L3</accession>
<keyword evidence="3" id="KW-1185">Reference proteome</keyword>
<protein>
    <recommendedName>
        <fullName evidence="4">WD40 repeat-like protein</fullName>
    </recommendedName>
</protein>
<feature type="non-terminal residue" evidence="2">
    <location>
        <position position="467"/>
    </location>
</feature>
<feature type="region of interest" description="Disordered" evidence="1">
    <location>
        <begin position="380"/>
        <end position="402"/>
    </location>
</feature>
<feature type="compositionally biased region" description="Basic residues" evidence="1">
    <location>
        <begin position="448"/>
        <end position="459"/>
    </location>
</feature>
<dbReference type="SUPFAM" id="SSF69322">
    <property type="entry name" value="Tricorn protease domain 2"/>
    <property type="match status" value="1"/>
</dbReference>
<evidence type="ECO:0000313" key="2">
    <source>
        <dbReference type="EMBL" id="KAF2641745.1"/>
    </source>
</evidence>
<gene>
    <name evidence="2" type="ORF">P280DRAFT_424235</name>
</gene>
<dbReference type="EMBL" id="MU006782">
    <property type="protein sequence ID" value="KAF2641745.1"/>
    <property type="molecule type" value="Genomic_DNA"/>
</dbReference>
<dbReference type="Proteomes" id="UP000799753">
    <property type="component" value="Unassembled WGS sequence"/>
</dbReference>
<proteinExistence type="predicted"/>
<dbReference type="OrthoDB" id="5362656at2759"/>
<name>A0A6A6S2L3_9PLEO</name>
<evidence type="ECO:0000256" key="1">
    <source>
        <dbReference type="SAM" id="MobiDB-lite"/>
    </source>
</evidence>
<dbReference type="AlphaFoldDB" id="A0A6A6S2L3"/>
<dbReference type="InterPro" id="IPR015943">
    <property type="entry name" value="WD40/YVTN_repeat-like_dom_sf"/>
</dbReference>
<dbReference type="Gene3D" id="2.130.10.10">
    <property type="entry name" value="YVTN repeat-like/Quinoprotein amine dehydrogenase"/>
    <property type="match status" value="1"/>
</dbReference>
<evidence type="ECO:0008006" key="4">
    <source>
        <dbReference type="Google" id="ProtNLM"/>
    </source>
</evidence>
<reference evidence="2" key="1">
    <citation type="journal article" date="2020" name="Stud. Mycol.">
        <title>101 Dothideomycetes genomes: a test case for predicting lifestyles and emergence of pathogens.</title>
        <authorList>
            <person name="Haridas S."/>
            <person name="Albert R."/>
            <person name="Binder M."/>
            <person name="Bloem J."/>
            <person name="Labutti K."/>
            <person name="Salamov A."/>
            <person name="Andreopoulos B."/>
            <person name="Baker S."/>
            <person name="Barry K."/>
            <person name="Bills G."/>
            <person name="Bluhm B."/>
            <person name="Cannon C."/>
            <person name="Castanera R."/>
            <person name="Culley D."/>
            <person name="Daum C."/>
            <person name="Ezra D."/>
            <person name="Gonzalez J."/>
            <person name="Henrissat B."/>
            <person name="Kuo A."/>
            <person name="Liang C."/>
            <person name="Lipzen A."/>
            <person name="Lutzoni F."/>
            <person name="Magnuson J."/>
            <person name="Mondo S."/>
            <person name="Nolan M."/>
            <person name="Ohm R."/>
            <person name="Pangilinan J."/>
            <person name="Park H.-J."/>
            <person name="Ramirez L."/>
            <person name="Alfaro M."/>
            <person name="Sun H."/>
            <person name="Tritt A."/>
            <person name="Yoshinaga Y."/>
            <person name="Zwiers L.-H."/>
            <person name="Turgeon B."/>
            <person name="Goodwin S."/>
            <person name="Spatafora J."/>
            <person name="Crous P."/>
            <person name="Grigoriev I."/>
        </authorList>
    </citation>
    <scope>NUCLEOTIDE SEQUENCE</scope>
    <source>
        <strain evidence="2">CBS 473.64</strain>
    </source>
</reference>
<evidence type="ECO:0000313" key="3">
    <source>
        <dbReference type="Proteomes" id="UP000799753"/>
    </source>
</evidence>